<sequence>MNDTTPAWSGSELSRFGDAGEIEISTRRRDGSLRPFVPIWVVAVGGALYVRSYRGAAGAWYRHAAGHPAGAIRIPGQQAEVVAAAADPGVREQVDAAYRTKYARYGTTYLQPMLADQAVAATLRLTPAH</sequence>
<dbReference type="EMBL" id="JAAGNC010000189">
    <property type="protein sequence ID" value="NEC61068.1"/>
    <property type="molecule type" value="Genomic_DNA"/>
</dbReference>
<reference evidence="1 2" key="1">
    <citation type="submission" date="2020-01" db="EMBL/GenBank/DDBJ databases">
        <title>Insect and environment-associated Actinomycetes.</title>
        <authorList>
            <person name="Currrie C."/>
            <person name="Chevrette M."/>
            <person name="Carlson C."/>
            <person name="Stubbendieck R."/>
            <person name="Wendt-Pienkowski E."/>
        </authorList>
    </citation>
    <scope>NUCLEOTIDE SEQUENCE [LARGE SCALE GENOMIC DNA]</scope>
    <source>
        <strain evidence="1 2">SID8386</strain>
    </source>
</reference>
<keyword evidence="2" id="KW-1185">Reference proteome</keyword>
<dbReference type="InterPro" id="IPR012349">
    <property type="entry name" value="Split_barrel_FMN-bd"/>
</dbReference>
<dbReference type="RefSeq" id="WP_067587686.1">
    <property type="nucleotide sequence ID" value="NZ_JAAGNC010000189.1"/>
</dbReference>
<gene>
    <name evidence="1" type="ORF">G3I59_37105</name>
</gene>
<protein>
    <submittedName>
        <fullName evidence="1">DUF2255 family protein</fullName>
    </submittedName>
</protein>
<dbReference type="Pfam" id="PF10012">
    <property type="entry name" value="DUF2255"/>
    <property type="match status" value="1"/>
</dbReference>
<proteinExistence type="predicted"/>
<evidence type="ECO:0000313" key="1">
    <source>
        <dbReference type="EMBL" id="NEC61068.1"/>
    </source>
</evidence>
<dbReference type="InterPro" id="IPR016888">
    <property type="entry name" value="UCP028498"/>
</dbReference>
<evidence type="ECO:0000313" key="2">
    <source>
        <dbReference type="Proteomes" id="UP000470404"/>
    </source>
</evidence>
<dbReference type="Gene3D" id="2.30.110.10">
    <property type="entry name" value="Electron Transport, Fmn-binding Protein, Chain A"/>
    <property type="match status" value="1"/>
</dbReference>
<accession>A0ABX0C484</accession>
<dbReference type="Proteomes" id="UP000470404">
    <property type="component" value="Unassembled WGS sequence"/>
</dbReference>
<name>A0ABX0C484_9PSEU</name>
<comment type="caution">
    <text evidence="1">The sequence shown here is derived from an EMBL/GenBank/DDBJ whole genome shotgun (WGS) entry which is preliminary data.</text>
</comment>
<organism evidence="1 2">
    <name type="scientific">Amycolatopsis rubida</name>
    <dbReference type="NCBI Taxonomy" id="112413"/>
    <lineage>
        <taxon>Bacteria</taxon>
        <taxon>Bacillati</taxon>
        <taxon>Actinomycetota</taxon>
        <taxon>Actinomycetes</taxon>
        <taxon>Pseudonocardiales</taxon>
        <taxon>Pseudonocardiaceae</taxon>
        <taxon>Amycolatopsis</taxon>
    </lineage>
</organism>